<dbReference type="Proteomes" id="UP000284842">
    <property type="component" value="Unassembled WGS sequence"/>
</dbReference>
<keyword evidence="3" id="KW-1185">Reference proteome</keyword>
<dbReference type="EMBL" id="NHTK01000344">
    <property type="protein sequence ID" value="PPR07736.1"/>
    <property type="molecule type" value="Genomic_DNA"/>
</dbReference>
<feature type="region of interest" description="Disordered" evidence="1">
    <location>
        <begin position="327"/>
        <end position="346"/>
    </location>
</feature>
<dbReference type="STRING" id="181874.A0A409YXJ4"/>
<organism evidence="2 3">
    <name type="scientific">Panaeolus cyanescens</name>
    <dbReference type="NCBI Taxonomy" id="181874"/>
    <lineage>
        <taxon>Eukaryota</taxon>
        <taxon>Fungi</taxon>
        <taxon>Dikarya</taxon>
        <taxon>Basidiomycota</taxon>
        <taxon>Agaricomycotina</taxon>
        <taxon>Agaricomycetes</taxon>
        <taxon>Agaricomycetidae</taxon>
        <taxon>Agaricales</taxon>
        <taxon>Agaricineae</taxon>
        <taxon>Galeropsidaceae</taxon>
        <taxon>Panaeolus</taxon>
    </lineage>
</organism>
<evidence type="ECO:0008006" key="4">
    <source>
        <dbReference type="Google" id="ProtNLM"/>
    </source>
</evidence>
<dbReference type="SUPFAM" id="SSF52047">
    <property type="entry name" value="RNI-like"/>
    <property type="match status" value="1"/>
</dbReference>
<evidence type="ECO:0000313" key="2">
    <source>
        <dbReference type="EMBL" id="PPR07736.1"/>
    </source>
</evidence>
<reference evidence="2 3" key="1">
    <citation type="journal article" date="2018" name="Evol. Lett.">
        <title>Horizontal gene cluster transfer increased hallucinogenic mushroom diversity.</title>
        <authorList>
            <person name="Reynolds H.T."/>
            <person name="Vijayakumar V."/>
            <person name="Gluck-Thaler E."/>
            <person name="Korotkin H.B."/>
            <person name="Matheny P.B."/>
            <person name="Slot J.C."/>
        </authorList>
    </citation>
    <scope>NUCLEOTIDE SEQUENCE [LARGE SCALE GENOMIC DNA]</scope>
    <source>
        <strain evidence="2 3">2629</strain>
    </source>
</reference>
<dbReference type="Gene3D" id="3.80.10.10">
    <property type="entry name" value="Ribonuclease Inhibitor"/>
    <property type="match status" value="1"/>
</dbReference>
<evidence type="ECO:0000256" key="1">
    <source>
        <dbReference type="SAM" id="MobiDB-lite"/>
    </source>
</evidence>
<gene>
    <name evidence="2" type="ORF">CVT24_003734</name>
</gene>
<dbReference type="OrthoDB" id="3249214at2759"/>
<dbReference type="InParanoid" id="A0A409YXJ4"/>
<evidence type="ECO:0000313" key="3">
    <source>
        <dbReference type="Proteomes" id="UP000284842"/>
    </source>
</evidence>
<feature type="compositionally biased region" description="Low complexity" evidence="1">
    <location>
        <begin position="333"/>
        <end position="346"/>
    </location>
</feature>
<protein>
    <recommendedName>
        <fullName evidence="4">F-box domain-containing protein</fullName>
    </recommendedName>
</protein>
<sequence>MPFFAMRQSANIPPIFQLPDEIIEEIVAELHLHRDLIAFALTSKISASLVIPHHTQYRILRVRHSLPEMWAHLARRSDLTRNIREVHISAPSQNTMPDRYPTTLIDKKLDGNVKNAEETTRIRNLCQALQHMHHLRVFNWSWEDGAILQRPTSHSAHENAIMKTLCGLKELKTVRFNGSFAFHALSSALDSKSETYPGWNLSNLTSLSLTGTAFAKSSNSKHISHLLSRSPNLESLEAPVEFQHLVDCKLPKLKRLKLSMVSGLLSGTDTSRAIFLQAHPSIEELYWLPTGQVILAPGSLPNLRIVKSNRQLMEALEATEVMTPCPLSPPSTPVAASAPSLEEPSVPVELPPPVLRPIEYMDINNMSAQSLLDATCIDRSALRRLVIGSFDDFSTLHEVAASFPNIEWISLPPVHLPSDSTHPEVVKRDGWIEIFSKFPKLKTIRGAGIWACVGYDKQAMHEMIGDLIQVCPNLRELDHSHYSTRAQATRRIVIKRSGEHGEIVNYGVHSPHIKDPLDLVADHFY</sequence>
<accession>A0A409YXJ4</accession>
<dbReference type="AlphaFoldDB" id="A0A409YXJ4"/>
<dbReference type="InterPro" id="IPR032675">
    <property type="entry name" value="LRR_dom_sf"/>
</dbReference>
<comment type="caution">
    <text evidence="2">The sequence shown here is derived from an EMBL/GenBank/DDBJ whole genome shotgun (WGS) entry which is preliminary data.</text>
</comment>
<name>A0A409YXJ4_9AGAR</name>
<proteinExistence type="predicted"/>